<dbReference type="SUPFAM" id="SSF52540">
    <property type="entry name" value="P-loop containing nucleoside triphosphate hydrolases"/>
    <property type="match status" value="1"/>
</dbReference>
<dbReference type="Proteomes" id="UP000799772">
    <property type="component" value="Unassembled WGS sequence"/>
</dbReference>
<name>A0A9P4M6R2_9PEZI</name>
<keyword evidence="1" id="KW-0472">Membrane</keyword>
<dbReference type="PANTHER" id="PTHR36978:SF8">
    <property type="entry name" value="NAD DEPENDENT EPIMERASE_DEHYDRATASE"/>
    <property type="match status" value="1"/>
</dbReference>
<reference evidence="2" key="1">
    <citation type="journal article" date="2020" name="Stud. Mycol.">
        <title>101 Dothideomycetes genomes: a test case for predicting lifestyles and emergence of pathogens.</title>
        <authorList>
            <person name="Haridas S."/>
            <person name="Albert R."/>
            <person name="Binder M."/>
            <person name="Bloem J."/>
            <person name="Labutti K."/>
            <person name="Salamov A."/>
            <person name="Andreopoulos B."/>
            <person name="Baker S."/>
            <person name="Barry K."/>
            <person name="Bills G."/>
            <person name="Bluhm B."/>
            <person name="Cannon C."/>
            <person name="Castanera R."/>
            <person name="Culley D."/>
            <person name="Daum C."/>
            <person name="Ezra D."/>
            <person name="Gonzalez J."/>
            <person name="Henrissat B."/>
            <person name="Kuo A."/>
            <person name="Liang C."/>
            <person name="Lipzen A."/>
            <person name="Lutzoni F."/>
            <person name="Magnuson J."/>
            <person name="Mondo S."/>
            <person name="Nolan M."/>
            <person name="Ohm R."/>
            <person name="Pangilinan J."/>
            <person name="Park H.-J."/>
            <person name="Ramirez L."/>
            <person name="Alfaro M."/>
            <person name="Sun H."/>
            <person name="Tritt A."/>
            <person name="Yoshinaga Y."/>
            <person name="Zwiers L.-H."/>
            <person name="Turgeon B."/>
            <person name="Goodwin S."/>
            <person name="Spatafora J."/>
            <person name="Crous P."/>
            <person name="Grigoriev I."/>
        </authorList>
    </citation>
    <scope>NUCLEOTIDE SEQUENCE</scope>
    <source>
        <strain evidence="2">CBS 133067</strain>
    </source>
</reference>
<keyword evidence="1" id="KW-0812">Transmembrane</keyword>
<organism evidence="2 3">
    <name type="scientific">Rhizodiscina lignyota</name>
    <dbReference type="NCBI Taxonomy" id="1504668"/>
    <lineage>
        <taxon>Eukaryota</taxon>
        <taxon>Fungi</taxon>
        <taxon>Dikarya</taxon>
        <taxon>Ascomycota</taxon>
        <taxon>Pezizomycotina</taxon>
        <taxon>Dothideomycetes</taxon>
        <taxon>Pleosporomycetidae</taxon>
        <taxon>Aulographales</taxon>
        <taxon>Rhizodiscinaceae</taxon>
        <taxon>Rhizodiscina</taxon>
    </lineage>
</organism>
<dbReference type="OrthoDB" id="408152at2759"/>
<dbReference type="Pfam" id="PF17784">
    <property type="entry name" value="Sulfotransfer_4"/>
    <property type="match status" value="1"/>
</dbReference>
<dbReference type="AlphaFoldDB" id="A0A9P4M6R2"/>
<evidence type="ECO:0000313" key="2">
    <source>
        <dbReference type="EMBL" id="KAF2095094.1"/>
    </source>
</evidence>
<evidence type="ECO:0000256" key="1">
    <source>
        <dbReference type="SAM" id="Phobius"/>
    </source>
</evidence>
<proteinExistence type="predicted"/>
<gene>
    <name evidence="2" type="ORF">NA57DRAFT_68099</name>
</gene>
<keyword evidence="3" id="KW-1185">Reference proteome</keyword>
<dbReference type="PANTHER" id="PTHR36978">
    <property type="entry name" value="P-LOOP CONTAINING NUCLEOTIDE TRIPHOSPHATE HYDROLASE"/>
    <property type="match status" value="1"/>
</dbReference>
<protein>
    <recommendedName>
        <fullName evidence="4">P-loop containing nucleoside triphosphate hydrolase protein</fullName>
    </recommendedName>
</protein>
<dbReference type="InterPro" id="IPR027417">
    <property type="entry name" value="P-loop_NTPase"/>
</dbReference>
<keyword evidence="1" id="KW-1133">Transmembrane helix</keyword>
<evidence type="ECO:0008006" key="4">
    <source>
        <dbReference type="Google" id="ProtNLM"/>
    </source>
</evidence>
<sequence>MVESILERTLYAVTSTPQPPRTKPMRVLCVGISRSATESLREALIQLGYRPYHGWELFEPGHAGDFRIMSNLVRRKYRDGPHDGNVKFTADDFDKLYASYDAISDVPGYVIAREVIMAYPEAKVIMNRRRDLDAWHKSMYAVFGAAEDSWLLWIGSWFVAELYWTLQLCTGEINKFFFRGSFRYNGKWVNEEHTAMVKGLVPEERLLEWDAKDGWEPLCKFLDKQVPDTKFPHGNMGTAFMNRLHEVQKDQYRRALKNMGITAIALALVGFGMYRLVWPRVPSLSAFRTAFAILRGR</sequence>
<accession>A0A9P4M6R2</accession>
<dbReference type="InterPro" id="IPR040632">
    <property type="entry name" value="Sulfotransfer_4"/>
</dbReference>
<feature type="transmembrane region" description="Helical" evidence="1">
    <location>
        <begin position="259"/>
        <end position="278"/>
    </location>
</feature>
<dbReference type="EMBL" id="ML978132">
    <property type="protein sequence ID" value="KAF2095094.1"/>
    <property type="molecule type" value="Genomic_DNA"/>
</dbReference>
<evidence type="ECO:0000313" key="3">
    <source>
        <dbReference type="Proteomes" id="UP000799772"/>
    </source>
</evidence>
<comment type="caution">
    <text evidence="2">The sequence shown here is derived from an EMBL/GenBank/DDBJ whole genome shotgun (WGS) entry which is preliminary data.</text>
</comment>
<dbReference type="Gene3D" id="3.40.50.300">
    <property type="entry name" value="P-loop containing nucleotide triphosphate hydrolases"/>
    <property type="match status" value="1"/>
</dbReference>